<sequence>MGFIRYGACREHLVRALHPAVADHPQPRLDGAHVGHVCRLAGSVEVERGEFRPALGLLDDSLTAYRRLGSRRGEALTLRAIGLVHRARGAWRISSDRRRSTGGTANRSSASVSTATAGCRKPTHVGPGPPGRHLAALAPRELGWGPPQEASPGPRVPKRAFSITPALRFQAMAFGVVDDPPPFRDLVVIGLDNADTAFGDQPLHQLHRLHASRASDGPFAVRHRSASSACSAAPPVAYRRRRGLSGHRLVTAVYKRRVVGTMTMPKVEAAGLSDLRTRPPATPPDSQESTVVQGIRRPPVTRLPGCRVFTGCEPFEKYTLPFVQGGTTDARTPAHTAPVPCIEPKE</sequence>
<dbReference type="EMBL" id="KP719211">
    <property type="protein sequence ID" value="AJO16103.1"/>
    <property type="molecule type" value="Genomic_DNA"/>
</dbReference>
<feature type="compositionally biased region" description="Polar residues" evidence="1">
    <location>
        <begin position="101"/>
        <end position="116"/>
    </location>
</feature>
<evidence type="ECO:0000313" key="2">
    <source>
        <dbReference type="EMBL" id="AJO16103.1"/>
    </source>
</evidence>
<feature type="region of interest" description="Disordered" evidence="1">
    <location>
        <begin position="274"/>
        <end position="296"/>
    </location>
</feature>
<evidence type="ECO:0000256" key="1">
    <source>
        <dbReference type="SAM" id="MobiDB-lite"/>
    </source>
</evidence>
<dbReference type="SMR" id="A0A0C5CHF8"/>
<protein>
    <submittedName>
        <fullName evidence="2">NorR protein</fullName>
    </submittedName>
</protein>
<dbReference type="AlphaFoldDB" id="A0A0C5CHF8"/>
<organism evidence="2">
    <name type="scientific">Streptomyces orinoci</name>
    <name type="common">Streptoverticillium orinoci</name>
    <dbReference type="NCBI Taxonomy" id="67339"/>
    <lineage>
        <taxon>Bacteria</taxon>
        <taxon>Bacillati</taxon>
        <taxon>Actinomycetota</taxon>
        <taxon>Actinomycetes</taxon>
        <taxon>Kitasatosporales</taxon>
        <taxon>Streptomycetaceae</taxon>
        <taxon>Streptomyces</taxon>
    </lineage>
</organism>
<reference evidence="2" key="1">
    <citation type="journal article" date="2015" name="Chem. Biol.">
        <title>Freedom and constraint in engineered noncolinear polyketide assembly lines.</title>
        <authorList>
            <person name="Sugimoto Y."/>
            <person name="Ishida K."/>
            <person name="Traitcheva N."/>
            <person name="Busch B."/>
            <person name="Dahse H.M."/>
            <person name="Hertweck C."/>
        </authorList>
    </citation>
    <scope>NUCLEOTIDE SEQUENCE</scope>
    <source>
        <strain evidence="2">HKI-0260</strain>
    </source>
</reference>
<proteinExistence type="predicted"/>
<name>A0A0C5CHF8_STRON</name>
<dbReference type="InterPro" id="IPR011990">
    <property type="entry name" value="TPR-like_helical_dom_sf"/>
</dbReference>
<accession>A0A0C5CHF8</accession>
<feature type="region of interest" description="Disordered" evidence="1">
    <location>
        <begin position="94"/>
        <end position="133"/>
    </location>
</feature>
<dbReference type="Gene3D" id="1.25.40.10">
    <property type="entry name" value="Tetratricopeptide repeat domain"/>
    <property type="match status" value="1"/>
</dbReference>
<gene>
    <name evidence="2" type="primary">norR</name>
</gene>